<evidence type="ECO:0000313" key="2">
    <source>
        <dbReference type="Proteomes" id="UP000276215"/>
    </source>
</evidence>
<reference evidence="1 2" key="1">
    <citation type="journal article" date="2018" name="Nat. Ecol. Evol.">
        <title>Pezizomycetes genomes reveal the molecular basis of ectomycorrhizal truffle lifestyle.</title>
        <authorList>
            <person name="Murat C."/>
            <person name="Payen T."/>
            <person name="Noel B."/>
            <person name="Kuo A."/>
            <person name="Morin E."/>
            <person name="Chen J."/>
            <person name="Kohler A."/>
            <person name="Krizsan K."/>
            <person name="Balestrini R."/>
            <person name="Da Silva C."/>
            <person name="Montanini B."/>
            <person name="Hainaut M."/>
            <person name="Levati E."/>
            <person name="Barry K.W."/>
            <person name="Belfiori B."/>
            <person name="Cichocki N."/>
            <person name="Clum A."/>
            <person name="Dockter R.B."/>
            <person name="Fauchery L."/>
            <person name="Guy J."/>
            <person name="Iotti M."/>
            <person name="Le Tacon F."/>
            <person name="Lindquist E.A."/>
            <person name="Lipzen A."/>
            <person name="Malagnac F."/>
            <person name="Mello A."/>
            <person name="Molinier V."/>
            <person name="Miyauchi S."/>
            <person name="Poulain J."/>
            <person name="Riccioni C."/>
            <person name="Rubini A."/>
            <person name="Sitrit Y."/>
            <person name="Splivallo R."/>
            <person name="Traeger S."/>
            <person name="Wang M."/>
            <person name="Zifcakova L."/>
            <person name="Wipf D."/>
            <person name="Zambonelli A."/>
            <person name="Paolocci F."/>
            <person name="Nowrousian M."/>
            <person name="Ottonello S."/>
            <person name="Baldrian P."/>
            <person name="Spatafora J.W."/>
            <person name="Henrissat B."/>
            <person name="Nagy L.G."/>
            <person name="Aury J.M."/>
            <person name="Wincker P."/>
            <person name="Grigoriev I.V."/>
            <person name="Bonfante P."/>
            <person name="Martin F.M."/>
        </authorList>
    </citation>
    <scope>NUCLEOTIDE SEQUENCE [LARGE SCALE GENOMIC DNA]</scope>
    <source>
        <strain evidence="1 2">120613-1</strain>
    </source>
</reference>
<protein>
    <submittedName>
        <fullName evidence="1">Uncharacterized protein</fullName>
    </submittedName>
</protein>
<name>A0A3N4J814_9PEZI</name>
<accession>A0A3N4J814</accession>
<gene>
    <name evidence="1" type="ORF">L873DRAFT_1859899</name>
</gene>
<dbReference type="EMBL" id="ML120469">
    <property type="protein sequence ID" value="RPA92600.1"/>
    <property type="molecule type" value="Genomic_DNA"/>
</dbReference>
<sequence length="128" mass="13841">MELRDAINKELSSTYVQTISLIGGNVTITTTETVKMTLLNSKAFTFLHLIPGATSVHLDIPATLLLIHDLPTCHSLATITTEPTTFNSGLALTQQLRWLTSDESCASKNTSTIIITITSPKAPLFIAK</sequence>
<organism evidence="1 2">
    <name type="scientific">Choiromyces venosus 120613-1</name>
    <dbReference type="NCBI Taxonomy" id="1336337"/>
    <lineage>
        <taxon>Eukaryota</taxon>
        <taxon>Fungi</taxon>
        <taxon>Dikarya</taxon>
        <taxon>Ascomycota</taxon>
        <taxon>Pezizomycotina</taxon>
        <taxon>Pezizomycetes</taxon>
        <taxon>Pezizales</taxon>
        <taxon>Tuberaceae</taxon>
        <taxon>Choiromyces</taxon>
    </lineage>
</organism>
<proteinExistence type="predicted"/>
<evidence type="ECO:0000313" key="1">
    <source>
        <dbReference type="EMBL" id="RPA92600.1"/>
    </source>
</evidence>
<dbReference type="Proteomes" id="UP000276215">
    <property type="component" value="Unassembled WGS sequence"/>
</dbReference>
<keyword evidence="2" id="KW-1185">Reference proteome</keyword>
<dbReference type="AlphaFoldDB" id="A0A3N4J814"/>